<dbReference type="VEuPathDB" id="FungiDB:MFRU_022g01010"/>
<organism evidence="2 3">
    <name type="scientific">Monilinia fructicola</name>
    <name type="common">Brown rot fungus</name>
    <name type="synonym">Ciboria fructicola</name>
    <dbReference type="NCBI Taxonomy" id="38448"/>
    <lineage>
        <taxon>Eukaryota</taxon>
        <taxon>Fungi</taxon>
        <taxon>Dikarya</taxon>
        <taxon>Ascomycota</taxon>
        <taxon>Pezizomycotina</taxon>
        <taxon>Leotiomycetes</taxon>
        <taxon>Helotiales</taxon>
        <taxon>Sclerotiniaceae</taxon>
        <taxon>Monilinia</taxon>
    </lineage>
</organism>
<dbReference type="CDD" id="cd02440">
    <property type="entry name" value="AdoMet_MTases"/>
    <property type="match status" value="1"/>
</dbReference>
<dbReference type="PANTHER" id="PTHR43591:SF110">
    <property type="entry name" value="RHODANESE DOMAIN-CONTAINING PROTEIN"/>
    <property type="match status" value="1"/>
</dbReference>
<gene>
    <name evidence="2" type="ORF">EYC84_009710</name>
</gene>
<comment type="caution">
    <text evidence="2">The sequence shown here is derived from an EMBL/GenBank/DDBJ whole genome shotgun (WGS) entry which is preliminary data.</text>
</comment>
<evidence type="ECO:0000313" key="2">
    <source>
        <dbReference type="EMBL" id="KAA8565899.1"/>
    </source>
</evidence>
<dbReference type="Pfam" id="PF13649">
    <property type="entry name" value="Methyltransf_25"/>
    <property type="match status" value="1"/>
</dbReference>
<dbReference type="Proteomes" id="UP000322873">
    <property type="component" value="Unassembled WGS sequence"/>
</dbReference>
<dbReference type="InterPro" id="IPR029063">
    <property type="entry name" value="SAM-dependent_MTases_sf"/>
</dbReference>
<name>A0A5M9JDB1_MONFR</name>
<dbReference type="AlphaFoldDB" id="A0A5M9JDB1"/>
<sequence>MADIYTENMGRNVSESKRLDEQFELLTRNIGYILHPSIIAKLPPSPTIADIGTGTGLFLAQLAKVYPNAELHGLDISSTLFPPAETLPPNVHLDTLDIKQPIPLAKQNKYDLVHVRLIAAGIAPSEWELVVQNIIQLLKPGGAVQWEECNWADVQHLRGGVQSSVYTARLMGTRFKIGLKDKFSYGWKILPQIFENKGLVRVEEDIVSSDRVVDTRAALTRNGMQAIFSWSRLLSSRNSKGSFSIDELDRLESEAERDIESGCYTQNQNIKSLLANHNTVMLPYFPPRRYALRYTTIPWMSKPKILTQDQAGYVIKK</sequence>
<evidence type="ECO:0000313" key="3">
    <source>
        <dbReference type="Proteomes" id="UP000322873"/>
    </source>
</evidence>
<reference evidence="2 3" key="1">
    <citation type="submission" date="2019-06" db="EMBL/GenBank/DDBJ databases">
        <title>Genome Sequence of the Brown Rot Fungal Pathogen Monilinia fructicola.</title>
        <authorList>
            <person name="De Miccolis Angelini R.M."/>
            <person name="Landi L."/>
            <person name="Abate D."/>
            <person name="Pollastro S."/>
            <person name="Romanazzi G."/>
            <person name="Faretra F."/>
        </authorList>
    </citation>
    <scope>NUCLEOTIDE SEQUENCE [LARGE SCALE GENOMIC DNA]</scope>
    <source>
        <strain evidence="2 3">Mfrc123</strain>
    </source>
</reference>
<keyword evidence="3" id="KW-1185">Reference proteome</keyword>
<accession>A0A5M9JDB1</accession>
<protein>
    <recommendedName>
        <fullName evidence="1">Methyltransferase domain-containing protein</fullName>
    </recommendedName>
</protein>
<feature type="domain" description="Methyltransferase" evidence="1">
    <location>
        <begin position="48"/>
        <end position="142"/>
    </location>
</feature>
<dbReference type="EMBL" id="VICG01000013">
    <property type="protein sequence ID" value="KAA8565899.1"/>
    <property type="molecule type" value="Genomic_DNA"/>
</dbReference>
<dbReference type="InterPro" id="IPR041698">
    <property type="entry name" value="Methyltransf_25"/>
</dbReference>
<proteinExistence type="predicted"/>
<evidence type="ECO:0000259" key="1">
    <source>
        <dbReference type="Pfam" id="PF13649"/>
    </source>
</evidence>
<dbReference type="SUPFAM" id="SSF53335">
    <property type="entry name" value="S-adenosyl-L-methionine-dependent methyltransferases"/>
    <property type="match status" value="1"/>
</dbReference>
<dbReference type="PANTHER" id="PTHR43591">
    <property type="entry name" value="METHYLTRANSFERASE"/>
    <property type="match status" value="1"/>
</dbReference>
<dbReference type="Gene3D" id="3.40.50.150">
    <property type="entry name" value="Vaccinia Virus protein VP39"/>
    <property type="match status" value="1"/>
</dbReference>